<dbReference type="RefSeq" id="XP_033387858.1">
    <property type="nucleotide sequence ID" value="XM_033524925.1"/>
</dbReference>
<protein>
    <recommendedName>
        <fullName evidence="7">Amino acid transporter transmembrane domain-containing protein</fullName>
    </recommendedName>
</protein>
<evidence type="ECO:0000256" key="2">
    <source>
        <dbReference type="ARBA" id="ARBA00008066"/>
    </source>
</evidence>
<keyword evidence="4 6" id="KW-1133">Transmembrane helix</keyword>
<feature type="transmembrane region" description="Helical" evidence="6">
    <location>
        <begin position="44"/>
        <end position="65"/>
    </location>
</feature>
<feature type="transmembrane region" description="Helical" evidence="6">
    <location>
        <begin position="71"/>
        <end position="95"/>
    </location>
</feature>
<dbReference type="GO" id="GO:0016020">
    <property type="term" value="C:membrane"/>
    <property type="evidence" value="ECO:0007669"/>
    <property type="project" value="UniProtKB-SubCell"/>
</dbReference>
<feature type="transmembrane region" description="Helical" evidence="6">
    <location>
        <begin position="183"/>
        <end position="204"/>
    </location>
</feature>
<dbReference type="Pfam" id="PF01490">
    <property type="entry name" value="Aa_trans"/>
    <property type="match status" value="1"/>
</dbReference>
<keyword evidence="9" id="KW-1185">Reference proteome</keyword>
<evidence type="ECO:0000256" key="1">
    <source>
        <dbReference type="ARBA" id="ARBA00004141"/>
    </source>
</evidence>
<dbReference type="OrthoDB" id="40134at2759"/>
<dbReference type="PANTHER" id="PTHR22950">
    <property type="entry name" value="AMINO ACID TRANSPORTER"/>
    <property type="match status" value="1"/>
</dbReference>
<dbReference type="AlphaFoldDB" id="A0A6A5Y2P1"/>
<dbReference type="InterPro" id="IPR013057">
    <property type="entry name" value="AA_transpt_TM"/>
</dbReference>
<comment type="similarity">
    <text evidence="2">Belongs to the amino acid/polyamine transporter 2 family.</text>
</comment>
<feature type="domain" description="Amino acid transporter transmembrane" evidence="7">
    <location>
        <begin position="44"/>
        <end position="440"/>
    </location>
</feature>
<feature type="transmembrane region" description="Helical" evidence="6">
    <location>
        <begin position="349"/>
        <end position="371"/>
    </location>
</feature>
<evidence type="ECO:0000256" key="6">
    <source>
        <dbReference type="SAM" id="Phobius"/>
    </source>
</evidence>
<dbReference type="FunFam" id="1.20.1740.10:FF:000039">
    <property type="entry name" value="Neutral amino acid transporter (Eurofung)"/>
    <property type="match status" value="1"/>
</dbReference>
<comment type="subcellular location">
    <subcellularLocation>
        <location evidence="1">Membrane</location>
        <topology evidence="1">Multi-pass membrane protein</topology>
    </subcellularLocation>
</comment>
<feature type="transmembrane region" description="Helical" evidence="6">
    <location>
        <begin position="152"/>
        <end position="171"/>
    </location>
</feature>
<evidence type="ECO:0000259" key="7">
    <source>
        <dbReference type="Pfam" id="PF01490"/>
    </source>
</evidence>
<sequence>MTKKGDLEAIERTPSHLQQGSAKNITNDAVFGEITADGPNYRSLGWIATAILMSKSMIGLGVLSIPAAFDVLGIIPGVLCLLAIGSLTSISAYVVGTFKMNHSEVYAIDDVGYKLFGVVGREFFGAAFIVYWTFVVGSGMLSVSIALNAISTHGACTAVFVVVAFAATFLVCSIRTLGRISFIAWAGLASILASILLVTIAVGVQDRPAAAPSSGPWKSDYKLFGGPKFLDAASAISSLVFAYAGTTTFFAIAAEMREPKHYAKSLTVCQILVNSTYVSIGIVVYYFCGSYVASPALGSAGPLLKKVAYGIGILGVFVSAVLLSHVTAKYIFVRLLRGTRHLTSNSPQHWLVWLSCTFGVTVVAYIIASAIPVFNSLVSLIGAFFGTLMSFQPFGMMWLYDNWKTDKSKRSIKWYLMCTWSFFVIVAGTFLMISGTWGSVLTIISDYSATGGSAAWSCADNSNSV</sequence>
<feature type="transmembrane region" description="Helical" evidence="6">
    <location>
        <begin position="412"/>
        <end position="433"/>
    </location>
</feature>
<keyword evidence="5 6" id="KW-0472">Membrane</keyword>
<keyword evidence="3 6" id="KW-0812">Transmembrane</keyword>
<evidence type="ECO:0000313" key="9">
    <source>
        <dbReference type="Proteomes" id="UP000799778"/>
    </source>
</evidence>
<evidence type="ECO:0000313" key="8">
    <source>
        <dbReference type="EMBL" id="KAF2019519.1"/>
    </source>
</evidence>
<evidence type="ECO:0000256" key="3">
    <source>
        <dbReference type="ARBA" id="ARBA00022692"/>
    </source>
</evidence>
<dbReference type="GeneID" id="54282322"/>
<dbReference type="GO" id="GO:0015179">
    <property type="term" value="F:L-amino acid transmembrane transporter activity"/>
    <property type="evidence" value="ECO:0007669"/>
    <property type="project" value="TreeGrafter"/>
</dbReference>
<reference evidence="8" key="1">
    <citation type="journal article" date="2020" name="Stud. Mycol.">
        <title>101 Dothideomycetes genomes: a test case for predicting lifestyles and emergence of pathogens.</title>
        <authorList>
            <person name="Haridas S."/>
            <person name="Albert R."/>
            <person name="Binder M."/>
            <person name="Bloem J."/>
            <person name="Labutti K."/>
            <person name="Salamov A."/>
            <person name="Andreopoulos B."/>
            <person name="Baker S."/>
            <person name="Barry K."/>
            <person name="Bills G."/>
            <person name="Bluhm B."/>
            <person name="Cannon C."/>
            <person name="Castanera R."/>
            <person name="Culley D."/>
            <person name="Daum C."/>
            <person name="Ezra D."/>
            <person name="Gonzalez J."/>
            <person name="Henrissat B."/>
            <person name="Kuo A."/>
            <person name="Liang C."/>
            <person name="Lipzen A."/>
            <person name="Lutzoni F."/>
            <person name="Magnuson J."/>
            <person name="Mondo S."/>
            <person name="Nolan M."/>
            <person name="Ohm R."/>
            <person name="Pangilinan J."/>
            <person name="Park H.-J."/>
            <person name="Ramirez L."/>
            <person name="Alfaro M."/>
            <person name="Sun H."/>
            <person name="Tritt A."/>
            <person name="Yoshinaga Y."/>
            <person name="Zwiers L.-H."/>
            <person name="Turgeon B."/>
            <person name="Goodwin S."/>
            <person name="Spatafora J."/>
            <person name="Crous P."/>
            <person name="Grigoriev I."/>
        </authorList>
    </citation>
    <scope>NUCLEOTIDE SEQUENCE</scope>
    <source>
        <strain evidence="8">CBS 175.79</strain>
    </source>
</reference>
<feature type="transmembrane region" description="Helical" evidence="6">
    <location>
        <begin position="232"/>
        <end position="254"/>
    </location>
</feature>
<organism evidence="8 9">
    <name type="scientific">Aaosphaeria arxii CBS 175.79</name>
    <dbReference type="NCBI Taxonomy" id="1450172"/>
    <lineage>
        <taxon>Eukaryota</taxon>
        <taxon>Fungi</taxon>
        <taxon>Dikarya</taxon>
        <taxon>Ascomycota</taxon>
        <taxon>Pezizomycotina</taxon>
        <taxon>Dothideomycetes</taxon>
        <taxon>Pleosporomycetidae</taxon>
        <taxon>Pleosporales</taxon>
        <taxon>Pleosporales incertae sedis</taxon>
        <taxon>Aaosphaeria</taxon>
    </lineage>
</organism>
<gene>
    <name evidence="8" type="ORF">BU24DRAFT_386456</name>
</gene>
<dbReference type="Proteomes" id="UP000799778">
    <property type="component" value="Unassembled WGS sequence"/>
</dbReference>
<name>A0A6A5Y2P1_9PLEO</name>
<evidence type="ECO:0000256" key="4">
    <source>
        <dbReference type="ARBA" id="ARBA00022989"/>
    </source>
</evidence>
<feature type="transmembrane region" description="Helical" evidence="6">
    <location>
        <begin position="377"/>
        <end position="400"/>
    </location>
</feature>
<accession>A0A6A5Y2P1</accession>
<proteinExistence type="inferred from homology"/>
<feature type="transmembrane region" description="Helical" evidence="6">
    <location>
        <begin position="307"/>
        <end position="328"/>
    </location>
</feature>
<feature type="transmembrane region" description="Helical" evidence="6">
    <location>
        <begin position="266"/>
        <end position="287"/>
    </location>
</feature>
<feature type="transmembrane region" description="Helical" evidence="6">
    <location>
        <begin position="123"/>
        <end position="146"/>
    </location>
</feature>
<dbReference type="PANTHER" id="PTHR22950:SF683">
    <property type="entry name" value="AMINO ACID TRANSPORTER (EUROFUNG)"/>
    <property type="match status" value="1"/>
</dbReference>
<dbReference type="Gene3D" id="1.20.1740.10">
    <property type="entry name" value="Amino acid/polyamine transporter I"/>
    <property type="match status" value="1"/>
</dbReference>
<evidence type="ECO:0000256" key="5">
    <source>
        <dbReference type="ARBA" id="ARBA00023136"/>
    </source>
</evidence>
<dbReference type="EMBL" id="ML978067">
    <property type="protein sequence ID" value="KAF2019519.1"/>
    <property type="molecule type" value="Genomic_DNA"/>
</dbReference>